<feature type="domain" description="SHSP" evidence="8">
    <location>
        <begin position="21"/>
        <end position="142"/>
    </location>
</feature>
<dbReference type="PROSITE" id="PS51203">
    <property type="entry name" value="CS"/>
    <property type="match status" value="1"/>
</dbReference>
<dbReference type="Gene3D" id="2.60.40.790">
    <property type="match status" value="1"/>
</dbReference>
<comment type="similarity">
    <text evidence="5 6">Belongs to the small heat shock protein (HSP20) family.</text>
</comment>
<evidence type="ECO:0000256" key="2">
    <source>
        <dbReference type="ARBA" id="ARBA00023016"/>
    </source>
</evidence>
<evidence type="ECO:0000256" key="6">
    <source>
        <dbReference type="RuleBase" id="RU003616"/>
    </source>
</evidence>
<evidence type="ECO:0000259" key="9">
    <source>
        <dbReference type="PROSITE" id="PS51203"/>
    </source>
</evidence>
<feature type="region of interest" description="Disordered" evidence="7">
    <location>
        <begin position="168"/>
        <end position="191"/>
    </location>
</feature>
<dbReference type="GO" id="GO:0005777">
    <property type="term" value="C:peroxisome"/>
    <property type="evidence" value="ECO:0007669"/>
    <property type="project" value="UniProtKB-SubCell"/>
</dbReference>
<evidence type="ECO:0000256" key="5">
    <source>
        <dbReference type="PROSITE-ProRule" id="PRU00285"/>
    </source>
</evidence>
<dbReference type="PROSITE" id="PS01031">
    <property type="entry name" value="SHSP"/>
    <property type="match status" value="1"/>
</dbReference>
<evidence type="ECO:0000313" key="11">
    <source>
        <dbReference type="Proteomes" id="UP000743370"/>
    </source>
</evidence>
<dbReference type="GO" id="GO:0009408">
    <property type="term" value="P:response to heat"/>
    <property type="evidence" value="ECO:0007669"/>
    <property type="project" value="UniProtKB-ARBA"/>
</dbReference>
<dbReference type="Proteomes" id="UP000743370">
    <property type="component" value="Unassembled WGS sequence"/>
</dbReference>
<dbReference type="SUPFAM" id="SSF49764">
    <property type="entry name" value="HSP20-like chaperones"/>
    <property type="match status" value="1"/>
</dbReference>
<organism evidence="10 11">
    <name type="scientific">Phaseolus angularis</name>
    <name type="common">Azuki bean</name>
    <name type="synonym">Vigna angularis</name>
    <dbReference type="NCBI Taxonomy" id="3914"/>
    <lineage>
        <taxon>Eukaryota</taxon>
        <taxon>Viridiplantae</taxon>
        <taxon>Streptophyta</taxon>
        <taxon>Embryophyta</taxon>
        <taxon>Tracheophyta</taxon>
        <taxon>Spermatophyta</taxon>
        <taxon>Magnoliopsida</taxon>
        <taxon>eudicotyledons</taxon>
        <taxon>Gunneridae</taxon>
        <taxon>Pentapetalae</taxon>
        <taxon>rosids</taxon>
        <taxon>fabids</taxon>
        <taxon>Fabales</taxon>
        <taxon>Fabaceae</taxon>
        <taxon>Papilionoideae</taxon>
        <taxon>50 kb inversion clade</taxon>
        <taxon>NPAAA clade</taxon>
        <taxon>indigoferoid/millettioid clade</taxon>
        <taxon>Phaseoleae</taxon>
        <taxon>Vigna</taxon>
    </lineage>
</organism>
<protein>
    <submittedName>
        <fullName evidence="10">Heat shock protein</fullName>
    </submittedName>
</protein>
<sequence length="191" mass="21292">MADTIFGYPLRRLFWSRPPILTEWSGSTALLDWLESPNAHILKINVPGFSKDDIKVQIEDGNVLHIKGEGGREEPQAKEKDTVCHVAERGTGNGAFSREIELPENVKVDQIKAQVENGVLTILLPKHTTTKSPKQAYKMSGFRSRDSKYTDKGRRSVEMKRIVKEPVAVADHHPPAISEPSMLAFTSDDSS</sequence>
<dbReference type="AlphaFoldDB" id="A0A8T0K2P0"/>
<accession>A0A8T0K2P0</accession>
<dbReference type="InterPro" id="IPR002068">
    <property type="entry name" value="A-crystallin/Hsp20_dom"/>
</dbReference>
<dbReference type="Pfam" id="PF00011">
    <property type="entry name" value="HSP20"/>
    <property type="match status" value="1"/>
</dbReference>
<dbReference type="InterPro" id="IPR031107">
    <property type="entry name" value="Small_HSP"/>
</dbReference>
<evidence type="ECO:0000256" key="4">
    <source>
        <dbReference type="ARBA" id="ARBA00062444"/>
    </source>
</evidence>
<proteinExistence type="inferred from homology"/>
<gene>
    <name evidence="10" type="ORF">HKW66_Vig0128980</name>
</gene>
<name>A0A8T0K2P0_PHAAN</name>
<comment type="subcellular location">
    <subcellularLocation>
        <location evidence="1">Peroxisome</location>
    </subcellularLocation>
</comment>
<keyword evidence="3" id="KW-0576">Peroxisome</keyword>
<comment type="caution">
    <text evidence="10">The sequence shown here is derived from an EMBL/GenBank/DDBJ whole genome shotgun (WGS) entry which is preliminary data.</text>
</comment>
<dbReference type="InterPro" id="IPR008978">
    <property type="entry name" value="HSP20-like_chaperone"/>
</dbReference>
<feature type="domain" description="CS" evidence="9">
    <location>
        <begin position="26"/>
        <end position="142"/>
    </location>
</feature>
<evidence type="ECO:0000256" key="7">
    <source>
        <dbReference type="SAM" id="MobiDB-lite"/>
    </source>
</evidence>
<dbReference type="PANTHER" id="PTHR11527">
    <property type="entry name" value="HEAT-SHOCK PROTEIN 20 FAMILY MEMBER"/>
    <property type="match status" value="1"/>
</dbReference>
<evidence type="ECO:0000259" key="8">
    <source>
        <dbReference type="PROSITE" id="PS01031"/>
    </source>
</evidence>
<dbReference type="CDD" id="cd06472">
    <property type="entry name" value="ACD_ScHsp26_like"/>
    <property type="match status" value="1"/>
</dbReference>
<dbReference type="InterPro" id="IPR007052">
    <property type="entry name" value="CS_dom"/>
</dbReference>
<dbReference type="FunFam" id="2.60.40.790:FF:000056">
    <property type="entry name" value="15.7 kDa heat shock protein, peroxisomal"/>
    <property type="match status" value="1"/>
</dbReference>
<evidence type="ECO:0000313" key="10">
    <source>
        <dbReference type="EMBL" id="KAG2391341.1"/>
    </source>
</evidence>
<comment type="subunit">
    <text evidence="4">May form oligomeric structures.</text>
</comment>
<dbReference type="EMBL" id="JABFOF010000007">
    <property type="protein sequence ID" value="KAG2391341.1"/>
    <property type="molecule type" value="Genomic_DNA"/>
</dbReference>
<evidence type="ECO:0000256" key="3">
    <source>
        <dbReference type="ARBA" id="ARBA00023140"/>
    </source>
</evidence>
<keyword evidence="2 10" id="KW-0346">Stress response</keyword>
<evidence type="ECO:0000256" key="1">
    <source>
        <dbReference type="ARBA" id="ARBA00004275"/>
    </source>
</evidence>
<reference evidence="10 11" key="1">
    <citation type="submission" date="2020-05" db="EMBL/GenBank/DDBJ databases">
        <title>Vigna angularis (adzuki bean) Var. LongXiaoDou No. 4 denovo assembly.</title>
        <authorList>
            <person name="Xiang H."/>
        </authorList>
    </citation>
    <scope>NUCLEOTIDE SEQUENCE [LARGE SCALE GENOMIC DNA]</scope>
    <source>
        <tissue evidence="10">Leaf</tissue>
    </source>
</reference>